<name>A0A7R9JY43_TIMGE</name>
<gene>
    <name evidence="1" type="ORF">TGEB3V08_LOCUS5512</name>
</gene>
<protein>
    <submittedName>
        <fullName evidence="1">Uncharacterized protein</fullName>
    </submittedName>
</protein>
<organism evidence="1">
    <name type="scientific">Timema genevievae</name>
    <name type="common">Walking stick</name>
    <dbReference type="NCBI Taxonomy" id="629358"/>
    <lineage>
        <taxon>Eukaryota</taxon>
        <taxon>Metazoa</taxon>
        <taxon>Ecdysozoa</taxon>
        <taxon>Arthropoda</taxon>
        <taxon>Hexapoda</taxon>
        <taxon>Insecta</taxon>
        <taxon>Pterygota</taxon>
        <taxon>Neoptera</taxon>
        <taxon>Polyneoptera</taxon>
        <taxon>Phasmatodea</taxon>
        <taxon>Timematodea</taxon>
        <taxon>Timematoidea</taxon>
        <taxon>Timematidae</taxon>
        <taxon>Timema</taxon>
    </lineage>
</organism>
<evidence type="ECO:0000313" key="1">
    <source>
        <dbReference type="EMBL" id="CAD7593901.1"/>
    </source>
</evidence>
<proteinExistence type="predicted"/>
<accession>A0A7R9JY43</accession>
<dbReference type="EMBL" id="OE841059">
    <property type="protein sequence ID" value="CAD7593901.1"/>
    <property type="molecule type" value="Genomic_DNA"/>
</dbReference>
<sequence length="241" mass="27032">MFDLNRSVIVLFCRILLLSYRDSPKLRGTLHNGGQVVYGVVITLLSLAIGGEVSNPCTPDPETSVLPQDQRSRRFQFVYTDVKGRVSTGNSNTSLISPVGKRPYDLLQTKPSEYNPDHHDLFPTLLVPQTKRAYYLLLLLLMMMTVTRCEWTQQTGRQPDVGIRYDISFVRPGRIRMSSTALAVTALFLSKKSSRSRTCVFQERLCREFPLKEDVDGKVWRGLLITGTGLALAAALIALHS</sequence>
<reference evidence="1" key="1">
    <citation type="submission" date="2020-11" db="EMBL/GenBank/DDBJ databases">
        <authorList>
            <person name="Tran Van P."/>
        </authorList>
    </citation>
    <scope>NUCLEOTIDE SEQUENCE</scope>
</reference>
<dbReference type="AlphaFoldDB" id="A0A7R9JY43"/>